<keyword evidence="5" id="KW-1185">Reference proteome</keyword>
<feature type="domain" description="Schlafen AlbA-2" evidence="1">
    <location>
        <begin position="17"/>
        <end position="129"/>
    </location>
</feature>
<dbReference type="RefSeq" id="WP_341472163.1">
    <property type="nucleotide sequence ID" value="NZ_CP128402.1"/>
</dbReference>
<dbReference type="Proteomes" id="UP001431572">
    <property type="component" value="Plasmid unnamed2"/>
</dbReference>
<reference evidence="2 4" key="1">
    <citation type="submission" date="2020-06" db="EMBL/GenBank/DDBJ databases">
        <title>Anoxygenic phototrophic Chloroflexota member uses a Type I reaction center.</title>
        <authorList>
            <person name="Tsuji J.M."/>
            <person name="Shaw N.A."/>
            <person name="Nagashima S."/>
            <person name="Venkiteswaran J."/>
            <person name="Schiff S.L."/>
            <person name="Hanada S."/>
            <person name="Tank M."/>
            <person name="Neufeld J.D."/>
        </authorList>
    </citation>
    <scope>NUCLEOTIDE SEQUENCE [LARGE SCALE GENOMIC DNA]</scope>
    <source>
        <strain evidence="2">L227-S17</strain>
    </source>
</reference>
<evidence type="ECO:0000313" key="4">
    <source>
        <dbReference type="Proteomes" id="UP000521676"/>
    </source>
</evidence>
<dbReference type="InterPro" id="IPR038461">
    <property type="entry name" value="Schlafen_AlbA_2_dom_sf"/>
</dbReference>
<evidence type="ECO:0000313" key="3">
    <source>
        <dbReference type="EMBL" id="WJW70292.1"/>
    </source>
</evidence>
<dbReference type="InterPro" id="IPR036388">
    <property type="entry name" value="WH-like_DNA-bd_sf"/>
</dbReference>
<keyword evidence="3" id="KW-0614">Plasmid</keyword>
<dbReference type="EMBL" id="JACATZ010000002">
    <property type="protein sequence ID" value="NWJ47130.1"/>
    <property type="molecule type" value="Genomic_DNA"/>
</dbReference>
<geneLocation type="plasmid" evidence="3 5">
    <name>unnamed2</name>
</geneLocation>
<reference evidence="3" key="2">
    <citation type="journal article" date="2024" name="Nature">
        <title>Anoxygenic phototroph of the Chloroflexota uses a type I reaction centre.</title>
        <authorList>
            <person name="Tsuji J.M."/>
            <person name="Shaw N.A."/>
            <person name="Nagashima S."/>
            <person name="Venkiteswaran J.J."/>
            <person name="Schiff S.L."/>
            <person name="Watanabe T."/>
            <person name="Fukui M."/>
            <person name="Hanada S."/>
            <person name="Tank M."/>
            <person name="Neufeld J.D."/>
        </authorList>
    </citation>
    <scope>NUCLEOTIDE SEQUENCE</scope>
    <source>
        <strain evidence="3">L227-S17</strain>
        <plasmid evidence="3 5">unnamed2</plasmid>
    </source>
</reference>
<dbReference type="Gene3D" id="1.10.10.10">
    <property type="entry name" value="Winged helix-like DNA-binding domain superfamily/Winged helix DNA-binding domain"/>
    <property type="match status" value="1"/>
</dbReference>
<proteinExistence type="predicted"/>
<dbReference type="Gene3D" id="3.30.565.60">
    <property type="match status" value="1"/>
</dbReference>
<sequence length="471" mass="53130">MQSLLETELRKLIKEGESSSVELKLNAPRPTELAERIAGLSNAKGGYIIIGVEDATLRIVGTDPSPTIDTLYRATRFITPMFEFTPHEPEVFNLDGKKVVVATIPPSTGPIYQASGVFWVRRGTNTHPLTMDEVMRLANERGILHWELQSATGTTMSDLDMQKVGLFLKQREAFKQQEYQNRFDTPERILLALKCAVEQNNLVIPTNAGLLFFGYEPQLYLPHTEISCVLLKDELGTGGFLDRRVVTGTLPELIDGCIAFLNRHMTVAGEISGWKRHDYPEHAIGALREAIVNAVVHRDYSRHGERIRLFFYPDRIEIHSPGLLMPGIKVEMMERGKVISRLRNPILAQLLSRWPGGYIEQLGSGVRFMLNETKRLELPTPTFREMEEFIVTFQGRGLLKPPPEEVVGGSQESRLRIAMQYVHQHGSLTSPMYSKIAGVAERTAQKDLELLIERGVLKRVGKTKSSRYIMP</sequence>
<accession>A0A8T7M4V8</accession>
<dbReference type="PANTHER" id="PTHR30595">
    <property type="entry name" value="GLPR-RELATED TRANSCRIPTIONAL REPRESSOR"/>
    <property type="match status" value="1"/>
</dbReference>
<evidence type="ECO:0000313" key="2">
    <source>
        <dbReference type="EMBL" id="NWJ47130.1"/>
    </source>
</evidence>
<evidence type="ECO:0000313" key="5">
    <source>
        <dbReference type="Proteomes" id="UP001431572"/>
    </source>
</evidence>
<dbReference type="Pfam" id="PF13749">
    <property type="entry name" value="HATPase_c_4"/>
    <property type="match status" value="1"/>
</dbReference>
<dbReference type="Pfam" id="PF04326">
    <property type="entry name" value="SLFN_AlbA_2"/>
    <property type="match status" value="1"/>
</dbReference>
<evidence type="ECO:0000259" key="1">
    <source>
        <dbReference type="Pfam" id="PF04326"/>
    </source>
</evidence>
<gene>
    <name evidence="2" type="ORF">HXX08_14815</name>
    <name evidence="3" type="ORF">OZ401_005023</name>
</gene>
<protein>
    <submittedName>
        <fullName evidence="2">DNA binding domain-containing protein</fullName>
    </submittedName>
</protein>
<dbReference type="Gene3D" id="3.30.950.30">
    <property type="entry name" value="Schlafen, AAA domain"/>
    <property type="match status" value="1"/>
</dbReference>
<dbReference type="EMBL" id="CP128402">
    <property type="protein sequence ID" value="WJW70292.1"/>
    <property type="molecule type" value="Genomic_DNA"/>
</dbReference>
<name>A0A8T7M4V8_9CHLR</name>
<dbReference type="InterPro" id="IPR007421">
    <property type="entry name" value="Schlafen_AlbA_2_dom"/>
</dbReference>
<organism evidence="2 4">
    <name type="scientific">Candidatus Chlorohelix allophototropha</name>
    <dbReference type="NCBI Taxonomy" id="3003348"/>
    <lineage>
        <taxon>Bacteria</taxon>
        <taxon>Bacillati</taxon>
        <taxon>Chloroflexota</taxon>
        <taxon>Chloroflexia</taxon>
        <taxon>Candidatus Chloroheliales</taxon>
        <taxon>Candidatus Chloroheliaceae</taxon>
        <taxon>Candidatus Chlorohelix</taxon>
    </lineage>
</organism>
<dbReference type="Proteomes" id="UP000521676">
    <property type="component" value="Unassembled WGS sequence"/>
</dbReference>
<dbReference type="InterPro" id="IPR038475">
    <property type="entry name" value="RecG_C_sf"/>
</dbReference>
<dbReference type="PANTHER" id="PTHR30595:SF6">
    <property type="entry name" value="SCHLAFEN ALBA-2 DOMAIN-CONTAINING PROTEIN"/>
    <property type="match status" value="1"/>
</dbReference>
<dbReference type="AlphaFoldDB" id="A0A8T7M4V8"/>